<feature type="non-terminal residue" evidence="2">
    <location>
        <position position="80"/>
    </location>
</feature>
<comment type="caution">
    <text evidence="2">The sequence shown here is derived from an EMBL/GenBank/DDBJ whole genome shotgun (WGS) entry which is preliminary data.</text>
</comment>
<dbReference type="EMBL" id="LKCN02000010">
    <property type="protein sequence ID" value="RCI11112.1"/>
    <property type="molecule type" value="Genomic_DNA"/>
</dbReference>
<organism evidence="2 3">
    <name type="scientific">Ophiocordyceps polyrhachis-furcata BCC 54312</name>
    <dbReference type="NCBI Taxonomy" id="1330021"/>
    <lineage>
        <taxon>Eukaryota</taxon>
        <taxon>Fungi</taxon>
        <taxon>Dikarya</taxon>
        <taxon>Ascomycota</taxon>
        <taxon>Pezizomycotina</taxon>
        <taxon>Sordariomycetes</taxon>
        <taxon>Hypocreomycetidae</taxon>
        <taxon>Hypocreales</taxon>
        <taxon>Ophiocordycipitaceae</taxon>
        <taxon>Ophiocordyceps</taxon>
    </lineage>
</organism>
<sequence length="80" mass="8480">MKASTTTCLAGMSLKHEETMRAAGKGRAKKKRGLGRSVSWAGAALGDPRLTTAGPRLGAQRGGSRPTSFTFPSPRPHRLF</sequence>
<dbReference type="Proteomes" id="UP000253664">
    <property type="component" value="Unassembled WGS sequence"/>
</dbReference>
<evidence type="ECO:0000313" key="2">
    <source>
        <dbReference type="EMBL" id="RCI11112.1"/>
    </source>
</evidence>
<feature type="region of interest" description="Disordered" evidence="1">
    <location>
        <begin position="46"/>
        <end position="80"/>
    </location>
</feature>
<reference evidence="2 3" key="1">
    <citation type="journal article" date="2015" name="BMC Genomics">
        <title>Insights from the genome of Ophiocordyceps polyrhachis-furcata to pathogenicity and host specificity in insect fungi.</title>
        <authorList>
            <person name="Wichadakul D."/>
            <person name="Kobmoo N."/>
            <person name="Ingsriswang S."/>
            <person name="Tangphatsornruang S."/>
            <person name="Chantasingh D."/>
            <person name="Luangsa-ard J.J."/>
            <person name="Eurwilaichitr L."/>
        </authorList>
    </citation>
    <scope>NUCLEOTIDE SEQUENCE [LARGE SCALE GENOMIC DNA]</scope>
    <source>
        <strain evidence="2 3">BCC 54312</strain>
    </source>
</reference>
<evidence type="ECO:0000313" key="3">
    <source>
        <dbReference type="Proteomes" id="UP000253664"/>
    </source>
</evidence>
<protein>
    <submittedName>
        <fullName evidence="2">Uncharacterized protein</fullName>
    </submittedName>
</protein>
<gene>
    <name evidence="2" type="ORF">L249_7709</name>
</gene>
<name>A0A367LA41_9HYPO</name>
<evidence type="ECO:0000256" key="1">
    <source>
        <dbReference type="SAM" id="MobiDB-lite"/>
    </source>
</evidence>
<proteinExistence type="predicted"/>
<accession>A0A367LA41</accession>
<dbReference type="AlphaFoldDB" id="A0A367LA41"/>
<keyword evidence="3" id="KW-1185">Reference proteome</keyword>